<protein>
    <recommendedName>
        <fullName evidence="1">Dienelactone hydrolase domain-containing protein</fullName>
    </recommendedName>
</protein>
<evidence type="ECO:0000313" key="2">
    <source>
        <dbReference type="EMBL" id="KAI7843793.1"/>
    </source>
</evidence>
<dbReference type="Pfam" id="PF01738">
    <property type="entry name" value="DLH"/>
    <property type="match status" value="1"/>
</dbReference>
<dbReference type="InterPro" id="IPR029058">
    <property type="entry name" value="AB_hydrolase_fold"/>
</dbReference>
<sequence length="273" mass="29043">MLAHLSRALPAARSIPAARKTVRAMATIKGGTVPGEMHKVTFGNNLPGYVCGDKGAPAVIVLQMSQDARSCDWWGVVPTIVDHALRLSQEGYRCLVPDLYKGKVGVDKEEASHLLSKLDWVAAVDEIKQAVEFLRSEGAPKVGAIGFCMGGALTLCAAQHAGIDAANPFYGLPGPEICQPENIKVPVYLHHGALDDMKGFSDPESAKAFADKINAAGGDAKLFVYEGSGHGFLNIGEEALAKRAHMGFPEPPASAQELAWSRVLELFGRTLKA</sequence>
<proteinExistence type="predicted"/>
<dbReference type="PANTHER" id="PTHR46623">
    <property type="entry name" value="CARBOXYMETHYLENEBUTENOLIDASE-RELATED"/>
    <property type="match status" value="1"/>
</dbReference>
<dbReference type="AlphaFoldDB" id="A0AAD5DWP8"/>
<dbReference type="Proteomes" id="UP001205105">
    <property type="component" value="Unassembled WGS sequence"/>
</dbReference>
<dbReference type="SUPFAM" id="SSF53474">
    <property type="entry name" value="alpha/beta-Hydrolases"/>
    <property type="match status" value="1"/>
</dbReference>
<gene>
    <name evidence="2" type="ORF">COHA_002691</name>
</gene>
<accession>A0AAD5DWP8</accession>
<keyword evidence="3" id="KW-1185">Reference proteome</keyword>
<feature type="domain" description="Dienelactone hydrolase" evidence="1">
    <location>
        <begin position="47"/>
        <end position="270"/>
    </location>
</feature>
<dbReference type="InterPro" id="IPR051049">
    <property type="entry name" value="Dienelactone_hydrolase-like"/>
</dbReference>
<dbReference type="Gene3D" id="3.40.50.1820">
    <property type="entry name" value="alpha/beta hydrolase"/>
    <property type="match status" value="1"/>
</dbReference>
<dbReference type="PANTHER" id="PTHR46623:SF6">
    <property type="entry name" value="ALPHA_BETA-HYDROLASES SUPERFAMILY PROTEIN"/>
    <property type="match status" value="1"/>
</dbReference>
<dbReference type="InterPro" id="IPR002925">
    <property type="entry name" value="Dienelactn_hydro"/>
</dbReference>
<reference evidence="2" key="1">
    <citation type="submission" date="2020-11" db="EMBL/GenBank/DDBJ databases">
        <title>Chlorella ohadii genome sequencing and assembly.</title>
        <authorList>
            <person name="Murik O."/>
            <person name="Treves H."/>
            <person name="Kedem I."/>
            <person name="Shotland Y."/>
            <person name="Kaplan A."/>
        </authorList>
    </citation>
    <scope>NUCLEOTIDE SEQUENCE</scope>
    <source>
        <strain evidence="2">1</strain>
    </source>
</reference>
<organism evidence="2 3">
    <name type="scientific">Chlorella ohadii</name>
    <dbReference type="NCBI Taxonomy" id="2649997"/>
    <lineage>
        <taxon>Eukaryota</taxon>
        <taxon>Viridiplantae</taxon>
        <taxon>Chlorophyta</taxon>
        <taxon>core chlorophytes</taxon>
        <taxon>Trebouxiophyceae</taxon>
        <taxon>Chlorellales</taxon>
        <taxon>Chlorellaceae</taxon>
        <taxon>Chlorella clade</taxon>
        <taxon>Chlorella</taxon>
    </lineage>
</organism>
<comment type="caution">
    <text evidence="2">The sequence shown here is derived from an EMBL/GenBank/DDBJ whole genome shotgun (WGS) entry which is preliminary data.</text>
</comment>
<name>A0AAD5DWP8_9CHLO</name>
<dbReference type="GO" id="GO:0016787">
    <property type="term" value="F:hydrolase activity"/>
    <property type="evidence" value="ECO:0007669"/>
    <property type="project" value="InterPro"/>
</dbReference>
<evidence type="ECO:0000259" key="1">
    <source>
        <dbReference type="Pfam" id="PF01738"/>
    </source>
</evidence>
<evidence type="ECO:0000313" key="3">
    <source>
        <dbReference type="Proteomes" id="UP001205105"/>
    </source>
</evidence>
<dbReference type="EMBL" id="JADXDR010000036">
    <property type="protein sequence ID" value="KAI7843793.1"/>
    <property type="molecule type" value="Genomic_DNA"/>
</dbReference>